<dbReference type="SUPFAM" id="SSF51735">
    <property type="entry name" value="NAD(P)-binding Rossmann-fold domains"/>
    <property type="match status" value="1"/>
</dbReference>
<evidence type="ECO:0000313" key="3">
    <source>
        <dbReference type="Proteomes" id="UP000585474"/>
    </source>
</evidence>
<name>A0A7J0G7R9_9ERIC</name>
<evidence type="ECO:0000256" key="1">
    <source>
        <dbReference type="SAM" id="MobiDB-lite"/>
    </source>
</evidence>
<feature type="compositionally biased region" description="Low complexity" evidence="1">
    <location>
        <begin position="128"/>
        <end position="141"/>
    </location>
</feature>
<dbReference type="GO" id="GO:0009507">
    <property type="term" value="C:chloroplast"/>
    <property type="evidence" value="ECO:0007669"/>
    <property type="project" value="TreeGrafter"/>
</dbReference>
<sequence>MPVVERCFIKLALTEHAQQQITLDTPGANYRAVWALSKYFPNVKTFVRAHDVDHGLNLEKAGATAVVPETLEPSLQLAAAVLAQAKLPMSEIAATINEFRSRHLCELTELSEANGSSLGYGYSRIMSKSKSQPSDSSDASQIPEGTLAI</sequence>
<dbReference type="EMBL" id="BJWL01000018">
    <property type="protein sequence ID" value="GFZ06772.1"/>
    <property type="molecule type" value="Genomic_DNA"/>
</dbReference>
<accession>A0A7J0G7R9</accession>
<reference evidence="2 3" key="1">
    <citation type="submission" date="2019-07" db="EMBL/GenBank/DDBJ databases">
        <title>De Novo Assembly of kiwifruit Actinidia rufa.</title>
        <authorList>
            <person name="Sugita-Konishi S."/>
            <person name="Sato K."/>
            <person name="Mori E."/>
            <person name="Abe Y."/>
            <person name="Kisaki G."/>
            <person name="Hamano K."/>
            <person name="Suezawa K."/>
            <person name="Otani M."/>
            <person name="Fukuda T."/>
            <person name="Manabe T."/>
            <person name="Gomi K."/>
            <person name="Tabuchi M."/>
            <person name="Akimitsu K."/>
            <person name="Kataoka I."/>
        </authorList>
    </citation>
    <scope>NUCLEOTIDE SEQUENCE [LARGE SCALE GENOMIC DNA]</scope>
    <source>
        <strain evidence="3">cv. Fuchu</strain>
    </source>
</reference>
<dbReference type="GO" id="GO:0015386">
    <property type="term" value="F:potassium:proton antiporter activity"/>
    <property type="evidence" value="ECO:0007669"/>
    <property type="project" value="TreeGrafter"/>
</dbReference>
<gene>
    <name evidence="2" type="ORF">Acr_18g0009420</name>
</gene>
<dbReference type="GO" id="GO:0016020">
    <property type="term" value="C:membrane"/>
    <property type="evidence" value="ECO:0007669"/>
    <property type="project" value="TreeGrafter"/>
</dbReference>
<dbReference type="InterPro" id="IPR036291">
    <property type="entry name" value="NAD(P)-bd_dom_sf"/>
</dbReference>
<feature type="region of interest" description="Disordered" evidence="1">
    <location>
        <begin position="128"/>
        <end position="149"/>
    </location>
</feature>
<evidence type="ECO:0000313" key="2">
    <source>
        <dbReference type="EMBL" id="GFZ06772.1"/>
    </source>
</evidence>
<dbReference type="Gene3D" id="3.40.50.720">
    <property type="entry name" value="NAD(P)-binding Rossmann-like Domain"/>
    <property type="match status" value="1"/>
</dbReference>
<dbReference type="PANTHER" id="PTHR46157:SF2">
    <property type="entry name" value="K(+) EFFLUX ANTIPORTER 1, CHLOROPLASTIC-RELATED"/>
    <property type="match status" value="1"/>
</dbReference>
<dbReference type="AlphaFoldDB" id="A0A7J0G7R9"/>
<protein>
    <submittedName>
        <fullName evidence="2">K+ efflux antiporter 2</fullName>
    </submittedName>
</protein>
<keyword evidence="3" id="KW-1185">Reference proteome</keyword>
<comment type="caution">
    <text evidence="2">The sequence shown here is derived from an EMBL/GenBank/DDBJ whole genome shotgun (WGS) entry which is preliminary data.</text>
</comment>
<dbReference type="OrthoDB" id="4834at2759"/>
<dbReference type="PANTHER" id="PTHR46157">
    <property type="entry name" value="K(+) EFFLUX ANTIPORTER 3, CHLOROPLASTIC"/>
    <property type="match status" value="1"/>
</dbReference>
<organism evidence="2 3">
    <name type="scientific">Actinidia rufa</name>
    <dbReference type="NCBI Taxonomy" id="165716"/>
    <lineage>
        <taxon>Eukaryota</taxon>
        <taxon>Viridiplantae</taxon>
        <taxon>Streptophyta</taxon>
        <taxon>Embryophyta</taxon>
        <taxon>Tracheophyta</taxon>
        <taxon>Spermatophyta</taxon>
        <taxon>Magnoliopsida</taxon>
        <taxon>eudicotyledons</taxon>
        <taxon>Gunneridae</taxon>
        <taxon>Pentapetalae</taxon>
        <taxon>asterids</taxon>
        <taxon>Ericales</taxon>
        <taxon>Actinidiaceae</taxon>
        <taxon>Actinidia</taxon>
    </lineage>
</organism>
<proteinExistence type="predicted"/>
<dbReference type="Proteomes" id="UP000585474">
    <property type="component" value="Unassembled WGS sequence"/>
</dbReference>